<dbReference type="Gene3D" id="3.40.50.300">
    <property type="entry name" value="P-loop containing nucleotide triphosphate hydrolases"/>
    <property type="match status" value="1"/>
</dbReference>
<evidence type="ECO:0000256" key="2">
    <source>
        <dbReference type="ARBA" id="ARBA00022448"/>
    </source>
</evidence>
<evidence type="ECO:0000313" key="6">
    <source>
        <dbReference type="EMBL" id="CAA9236337.1"/>
    </source>
</evidence>
<dbReference type="SMART" id="SM00382">
    <property type="entry name" value="AAA"/>
    <property type="match status" value="1"/>
</dbReference>
<evidence type="ECO:0000256" key="4">
    <source>
        <dbReference type="ARBA" id="ARBA00022840"/>
    </source>
</evidence>
<proteinExistence type="inferred from homology"/>
<keyword evidence="4" id="KW-0067">ATP-binding</keyword>
<dbReference type="InterPro" id="IPR027417">
    <property type="entry name" value="P-loop_NTPase"/>
</dbReference>
<dbReference type="PANTHER" id="PTHR42711:SF5">
    <property type="entry name" value="ABC TRANSPORTER ATP-BINDING PROTEIN NATA"/>
    <property type="match status" value="1"/>
</dbReference>
<protein>
    <submittedName>
        <fullName evidence="6">ABC-type Na+ transport system not coupled with H+ or K+ uptake, ATPase component NatA</fullName>
    </submittedName>
</protein>
<dbReference type="PROSITE" id="PS50893">
    <property type="entry name" value="ABC_TRANSPORTER_2"/>
    <property type="match status" value="1"/>
</dbReference>
<dbReference type="SUPFAM" id="SSF52540">
    <property type="entry name" value="P-loop containing nucleoside triphosphate hydrolases"/>
    <property type="match status" value="1"/>
</dbReference>
<keyword evidence="2" id="KW-0813">Transport</keyword>
<evidence type="ECO:0000259" key="5">
    <source>
        <dbReference type="PROSITE" id="PS50893"/>
    </source>
</evidence>
<sequence>MIEVHELTKTFQDKKRGAFNAVDGVSFTARPGEVFGLLGPNGAGKTTLLRMLATILTPSSGTATIAGFDIGRQPQQVREHIGFLTGSAGLYERLTARETVAYFGDLQGLAPEERDRRIRSIFAALDMEEFADRRGDKLSTGQKQRVSIARAIIHEPPVLFFDEPTSGLDVIAARTVVRFIRRCRDEGRTVIFSTHIMSEVEALCDRIGVIYGGRLAAVGTLEELRAQTGQTAFESVFLRLIGEED</sequence>
<dbReference type="PANTHER" id="PTHR42711">
    <property type="entry name" value="ABC TRANSPORTER ATP-BINDING PROTEIN"/>
    <property type="match status" value="1"/>
</dbReference>
<feature type="domain" description="ABC transporter" evidence="5">
    <location>
        <begin position="2"/>
        <end position="237"/>
    </location>
</feature>
<keyword evidence="3" id="KW-0547">Nucleotide-binding</keyword>
<dbReference type="InterPro" id="IPR003593">
    <property type="entry name" value="AAA+_ATPase"/>
</dbReference>
<dbReference type="GO" id="GO:0005524">
    <property type="term" value="F:ATP binding"/>
    <property type="evidence" value="ECO:0007669"/>
    <property type="project" value="UniProtKB-KW"/>
</dbReference>
<evidence type="ECO:0000256" key="3">
    <source>
        <dbReference type="ARBA" id="ARBA00022741"/>
    </source>
</evidence>
<reference evidence="6" key="1">
    <citation type="submission" date="2020-02" db="EMBL/GenBank/DDBJ databases">
        <authorList>
            <person name="Meier V. D."/>
        </authorList>
    </citation>
    <scope>NUCLEOTIDE SEQUENCE</scope>
    <source>
        <strain evidence="6">AVDCRST_MAG63</strain>
    </source>
</reference>
<name>A0A6J4HX53_9BACT</name>
<dbReference type="GO" id="GO:0016887">
    <property type="term" value="F:ATP hydrolysis activity"/>
    <property type="evidence" value="ECO:0007669"/>
    <property type="project" value="InterPro"/>
</dbReference>
<dbReference type="EMBL" id="CADCTO010000162">
    <property type="protein sequence ID" value="CAA9236337.1"/>
    <property type="molecule type" value="Genomic_DNA"/>
</dbReference>
<organism evidence="6">
    <name type="scientific">uncultured Armatimonadetes bacterium</name>
    <dbReference type="NCBI Taxonomy" id="157466"/>
    <lineage>
        <taxon>Bacteria</taxon>
        <taxon>Bacillati</taxon>
        <taxon>Armatimonadota</taxon>
        <taxon>environmental samples</taxon>
    </lineage>
</organism>
<dbReference type="InterPro" id="IPR050763">
    <property type="entry name" value="ABC_transporter_ATP-binding"/>
</dbReference>
<evidence type="ECO:0000256" key="1">
    <source>
        <dbReference type="ARBA" id="ARBA00005417"/>
    </source>
</evidence>
<dbReference type="AlphaFoldDB" id="A0A6J4HX53"/>
<comment type="similarity">
    <text evidence="1">Belongs to the ABC transporter superfamily.</text>
</comment>
<dbReference type="Pfam" id="PF00005">
    <property type="entry name" value="ABC_tran"/>
    <property type="match status" value="1"/>
</dbReference>
<gene>
    <name evidence="6" type="ORF">AVDCRST_MAG63-1209</name>
</gene>
<accession>A0A6J4HX53</accession>
<dbReference type="InterPro" id="IPR003439">
    <property type="entry name" value="ABC_transporter-like_ATP-bd"/>
</dbReference>